<name>A0A9W7BFX9_9STRA</name>
<gene>
    <name evidence="1" type="ORF">TrVE_jg6239</name>
</gene>
<accession>A0A9W7BFX9</accession>
<dbReference type="EMBL" id="BRXX01000098">
    <property type="protein sequence ID" value="GMH89697.1"/>
    <property type="molecule type" value="Genomic_DNA"/>
</dbReference>
<evidence type="ECO:0000313" key="1">
    <source>
        <dbReference type="EMBL" id="GMH89697.1"/>
    </source>
</evidence>
<keyword evidence="2" id="KW-1185">Reference proteome</keyword>
<comment type="caution">
    <text evidence="1">The sequence shown here is derived from an EMBL/GenBank/DDBJ whole genome shotgun (WGS) entry which is preliminary data.</text>
</comment>
<evidence type="ECO:0000313" key="2">
    <source>
        <dbReference type="Proteomes" id="UP001165160"/>
    </source>
</evidence>
<reference evidence="2" key="1">
    <citation type="journal article" date="2023" name="Commun. Biol.">
        <title>Genome analysis of Parmales, the sister group of diatoms, reveals the evolutionary specialization of diatoms from phago-mixotrophs to photoautotrophs.</title>
        <authorList>
            <person name="Ban H."/>
            <person name="Sato S."/>
            <person name="Yoshikawa S."/>
            <person name="Yamada K."/>
            <person name="Nakamura Y."/>
            <person name="Ichinomiya M."/>
            <person name="Sato N."/>
            <person name="Blanc-Mathieu R."/>
            <person name="Endo H."/>
            <person name="Kuwata A."/>
            <person name="Ogata H."/>
        </authorList>
    </citation>
    <scope>NUCLEOTIDE SEQUENCE [LARGE SCALE GENOMIC DNA]</scope>
    <source>
        <strain evidence="2">NIES 3699</strain>
    </source>
</reference>
<dbReference type="Proteomes" id="UP001165160">
    <property type="component" value="Unassembled WGS sequence"/>
</dbReference>
<dbReference type="AlphaFoldDB" id="A0A9W7BFX9"/>
<organism evidence="1 2">
    <name type="scientific">Triparma verrucosa</name>
    <dbReference type="NCBI Taxonomy" id="1606542"/>
    <lineage>
        <taxon>Eukaryota</taxon>
        <taxon>Sar</taxon>
        <taxon>Stramenopiles</taxon>
        <taxon>Ochrophyta</taxon>
        <taxon>Bolidophyceae</taxon>
        <taxon>Parmales</taxon>
        <taxon>Triparmaceae</taxon>
        <taxon>Triparma</taxon>
    </lineage>
</organism>
<proteinExistence type="predicted"/>
<protein>
    <submittedName>
        <fullName evidence="1">Uncharacterized protein</fullName>
    </submittedName>
</protein>
<sequence length="243" mass="26899">MAHNISPEGSKSAQDFFHGTEGLIATYEFNYQEIIEFKTKVAESETLSLFPCSCIFCCIPFHYCFEEENIRDDISSQYVCLTQDGIKYVKDRHKTGCRYDHEDAGKTTKTIPYDKITDCDIEEPAGAEGPCCCMVDRVLTTVNIDTASGSRGDGEGNEKHELSLVGLKDPEAFKAKVWQLKREGVGFAAQHIGSAVTQVPSMIRSADGDAGASNELAPLLWEQNKLLGDTNRLLQEIAKNTKK</sequence>